<dbReference type="Proteomes" id="UP000518300">
    <property type="component" value="Unassembled WGS sequence"/>
</dbReference>
<organism evidence="2 3">
    <name type="scientific">Pyxidicoccus fallax</name>
    <dbReference type="NCBI Taxonomy" id="394095"/>
    <lineage>
        <taxon>Bacteria</taxon>
        <taxon>Pseudomonadati</taxon>
        <taxon>Myxococcota</taxon>
        <taxon>Myxococcia</taxon>
        <taxon>Myxococcales</taxon>
        <taxon>Cystobacterineae</taxon>
        <taxon>Myxococcaceae</taxon>
        <taxon>Pyxidicoccus</taxon>
    </lineage>
</organism>
<evidence type="ECO:0000313" key="2">
    <source>
        <dbReference type="EMBL" id="NMO14814.1"/>
    </source>
</evidence>
<sequence>MKRVILVALSSFTFAFAVGFTTRPAPSDWCPMCQPCMVICDGICPNGGLAQCVGQDCLCP</sequence>
<evidence type="ECO:0000256" key="1">
    <source>
        <dbReference type="SAM" id="SignalP"/>
    </source>
</evidence>
<feature type="signal peptide" evidence="1">
    <location>
        <begin position="1"/>
        <end position="17"/>
    </location>
</feature>
<dbReference type="AlphaFoldDB" id="A0A848L876"/>
<accession>A0A848L876</accession>
<proteinExistence type="predicted"/>
<feature type="chain" id="PRO_5032328908" evidence="1">
    <location>
        <begin position="18"/>
        <end position="60"/>
    </location>
</feature>
<keyword evidence="1" id="KW-0732">Signal</keyword>
<name>A0A848L876_9BACT</name>
<gene>
    <name evidence="2" type="ORF">HG543_08065</name>
</gene>
<protein>
    <submittedName>
        <fullName evidence="2">Uncharacterized protein</fullName>
    </submittedName>
</protein>
<keyword evidence="3" id="KW-1185">Reference proteome</keyword>
<comment type="caution">
    <text evidence="2">The sequence shown here is derived from an EMBL/GenBank/DDBJ whole genome shotgun (WGS) entry which is preliminary data.</text>
</comment>
<reference evidence="2 3" key="1">
    <citation type="submission" date="2020-04" db="EMBL/GenBank/DDBJ databases">
        <title>Draft genome of Pyxidicoccus fallax type strain.</title>
        <authorList>
            <person name="Whitworth D.E."/>
        </authorList>
    </citation>
    <scope>NUCLEOTIDE SEQUENCE [LARGE SCALE GENOMIC DNA]</scope>
    <source>
        <strain evidence="2 3">DSM 14698</strain>
    </source>
</reference>
<dbReference type="EMBL" id="JABBJJ010000026">
    <property type="protein sequence ID" value="NMO14814.1"/>
    <property type="molecule type" value="Genomic_DNA"/>
</dbReference>
<evidence type="ECO:0000313" key="3">
    <source>
        <dbReference type="Proteomes" id="UP000518300"/>
    </source>
</evidence>
<dbReference type="RefSeq" id="WP_169344111.1">
    <property type="nucleotide sequence ID" value="NZ_JABBJJ010000026.1"/>
</dbReference>